<protein>
    <submittedName>
        <fullName evidence="18">LexA repressor</fullName>
    </submittedName>
</protein>
<evidence type="ECO:0000256" key="1">
    <source>
        <dbReference type="ARBA" id="ARBA00007484"/>
    </source>
</evidence>
<dbReference type="GO" id="GO:0004252">
    <property type="term" value="F:serine-type endopeptidase activity"/>
    <property type="evidence" value="ECO:0007669"/>
    <property type="project" value="InterPro"/>
</dbReference>
<dbReference type="EMBL" id="CP009933">
    <property type="protein sequence ID" value="AKA69868.1"/>
    <property type="molecule type" value="Genomic_DNA"/>
</dbReference>
<dbReference type="HOGENOM" id="CLU_018674_0_0_9"/>
<evidence type="ECO:0000256" key="7">
    <source>
        <dbReference type="ARBA" id="ARBA00022806"/>
    </source>
</evidence>
<dbReference type="GO" id="GO:0009432">
    <property type="term" value="P:SOS response"/>
    <property type="evidence" value="ECO:0007669"/>
    <property type="project" value="UniProtKB-KW"/>
</dbReference>
<dbReference type="GO" id="GO:0005524">
    <property type="term" value="F:ATP binding"/>
    <property type="evidence" value="ECO:0007669"/>
    <property type="project" value="UniProtKB-UniRule"/>
</dbReference>
<dbReference type="InterPro" id="IPR006197">
    <property type="entry name" value="Peptidase_S24_LexA"/>
</dbReference>
<dbReference type="GO" id="GO:0045892">
    <property type="term" value="P:negative regulation of DNA-templated transcription"/>
    <property type="evidence" value="ECO:0007669"/>
    <property type="project" value="InterPro"/>
</dbReference>
<dbReference type="GO" id="GO:0006281">
    <property type="term" value="P:DNA repair"/>
    <property type="evidence" value="ECO:0007669"/>
    <property type="project" value="UniProtKB-KW"/>
</dbReference>
<keyword evidence="13" id="KW-0234">DNA repair</keyword>
<dbReference type="RefSeq" id="WP_029161541.1">
    <property type="nucleotide sequence ID" value="NZ_CP009933.1"/>
</dbReference>
<evidence type="ECO:0000313" key="18">
    <source>
        <dbReference type="EMBL" id="AKA69868.1"/>
    </source>
</evidence>
<dbReference type="Pfam" id="PF00717">
    <property type="entry name" value="Peptidase_S24"/>
    <property type="match status" value="1"/>
</dbReference>
<dbReference type="InterPro" id="IPR050077">
    <property type="entry name" value="LexA_repressor"/>
</dbReference>
<evidence type="ECO:0000256" key="5">
    <source>
        <dbReference type="ARBA" id="ARBA00022763"/>
    </source>
</evidence>
<dbReference type="GO" id="GO:0004386">
    <property type="term" value="F:helicase activity"/>
    <property type="evidence" value="ECO:0007669"/>
    <property type="project" value="UniProtKB-UniRule"/>
</dbReference>
<sequence>MELNAAQIKLVENKSLGYNLLKGVTGAGKTTTAVYRGVYLENYYCLYDKDRILMIAGDSTQIENIKRIYDKAKENTKFNYITLFSNLDDKLCIHSIEDIIYKYFQYDKKYSNYNIIESKKEKKEILVQCIKDVKKSYEKVKILNSKYIEFIIDEISWIKSCNYTILENYQDADRIGRSNNETQGPRRLMKNSDIREAIFKIMTLYNEKLEEKNLIDLEDMALIALQQCKNITDEKYTHVIVDESQNLTKVQLELLRELNSKETYFSTTYIISKDSCKNSNGWLIKSRKISSLGLPSKVKGHIFTKKYENHEEKKSIEYSIESFKYCDIKHGRNYELSRDINNISEIIVKDSDSQYKYSEEELKKLPVYSDIAAGEPILMNPEIEDVFYVPTYWLKGMKDCFILKVRGDSMIGADIDNGDYVIIKKQYTVQNKDIVAVNLDGNATLKRFVNKKEGIYLMPENKKYEPIRINDEGARIIGVAVGIIKQN</sequence>
<evidence type="ECO:0000256" key="14">
    <source>
        <dbReference type="ARBA" id="ARBA00023236"/>
    </source>
</evidence>
<dbReference type="InterPro" id="IPR014016">
    <property type="entry name" value="UvrD-like_ATP-bd"/>
</dbReference>
<accession>A0A0E3K0D3</accession>
<dbReference type="Pfam" id="PF00580">
    <property type="entry name" value="UvrD-helicase"/>
    <property type="match status" value="1"/>
</dbReference>
<feature type="domain" description="UvrD-like helicase ATP-binding" evidence="17">
    <location>
        <begin position="2"/>
        <end position="358"/>
    </location>
</feature>
<evidence type="ECO:0000256" key="9">
    <source>
        <dbReference type="ARBA" id="ARBA00022840"/>
    </source>
</evidence>
<comment type="similarity">
    <text evidence="1 16">Belongs to the peptidase S24 family.</text>
</comment>
<dbReference type="Proteomes" id="UP000033115">
    <property type="component" value="Chromosome"/>
</dbReference>
<dbReference type="STRING" id="1548.CSCA_2743"/>
<keyword evidence="10" id="KW-0805">Transcription regulation</keyword>
<evidence type="ECO:0000256" key="13">
    <source>
        <dbReference type="ARBA" id="ARBA00023204"/>
    </source>
</evidence>
<evidence type="ECO:0000256" key="15">
    <source>
        <dbReference type="PROSITE-ProRule" id="PRU00560"/>
    </source>
</evidence>
<keyword evidence="6 15" id="KW-0378">Hydrolase</keyword>
<proteinExistence type="inferred from homology"/>
<dbReference type="InterPro" id="IPR039418">
    <property type="entry name" value="LexA-like"/>
</dbReference>
<keyword evidence="4 15" id="KW-0547">Nucleotide-binding</keyword>
<dbReference type="PANTHER" id="PTHR33516:SF2">
    <property type="entry name" value="LEXA REPRESSOR-RELATED"/>
    <property type="match status" value="1"/>
</dbReference>
<organism evidence="18 19">
    <name type="scientific">Clostridium scatologenes</name>
    <dbReference type="NCBI Taxonomy" id="1548"/>
    <lineage>
        <taxon>Bacteria</taxon>
        <taxon>Bacillati</taxon>
        <taxon>Bacillota</taxon>
        <taxon>Clostridia</taxon>
        <taxon>Eubacteriales</taxon>
        <taxon>Clostridiaceae</taxon>
        <taxon>Clostridium</taxon>
    </lineage>
</organism>
<dbReference type="InterPro" id="IPR036286">
    <property type="entry name" value="LexA/Signal_pep-like_sf"/>
</dbReference>
<gene>
    <name evidence="18" type="ORF">CSCA_2743</name>
</gene>
<evidence type="ECO:0000256" key="2">
    <source>
        <dbReference type="ARBA" id="ARBA00022491"/>
    </source>
</evidence>
<keyword evidence="11" id="KW-0238">DNA-binding</keyword>
<keyword evidence="19" id="KW-1185">Reference proteome</keyword>
<dbReference type="AlphaFoldDB" id="A0A0E3K0D3"/>
<keyword evidence="5" id="KW-0227">DNA damage</keyword>
<dbReference type="PROSITE" id="PS51198">
    <property type="entry name" value="UVRD_HELICASE_ATP_BIND"/>
    <property type="match status" value="1"/>
</dbReference>
<dbReference type="PRINTS" id="PR00726">
    <property type="entry name" value="LEXASERPTASE"/>
</dbReference>
<evidence type="ECO:0000256" key="6">
    <source>
        <dbReference type="ARBA" id="ARBA00022801"/>
    </source>
</evidence>
<dbReference type="GO" id="GO:0003677">
    <property type="term" value="F:DNA binding"/>
    <property type="evidence" value="ECO:0007669"/>
    <property type="project" value="UniProtKB-KW"/>
</dbReference>
<dbReference type="NCBIfam" id="TIGR00498">
    <property type="entry name" value="lexA"/>
    <property type="match status" value="1"/>
</dbReference>
<dbReference type="SUPFAM" id="SSF52540">
    <property type="entry name" value="P-loop containing nucleoside triphosphate hydrolases"/>
    <property type="match status" value="1"/>
</dbReference>
<dbReference type="InterPro" id="IPR006200">
    <property type="entry name" value="LexA"/>
</dbReference>
<dbReference type="Gene3D" id="2.10.109.10">
    <property type="entry name" value="Umud Fragment, subunit A"/>
    <property type="match status" value="1"/>
</dbReference>
<dbReference type="InterPro" id="IPR015927">
    <property type="entry name" value="Peptidase_S24_S26A/B/C"/>
</dbReference>
<dbReference type="GO" id="GO:0006260">
    <property type="term" value="P:DNA replication"/>
    <property type="evidence" value="ECO:0007669"/>
    <property type="project" value="UniProtKB-KW"/>
</dbReference>
<keyword evidence="2" id="KW-0678">Repressor</keyword>
<evidence type="ECO:0000256" key="8">
    <source>
        <dbReference type="ARBA" id="ARBA00022813"/>
    </source>
</evidence>
<evidence type="ECO:0000259" key="17">
    <source>
        <dbReference type="PROSITE" id="PS51198"/>
    </source>
</evidence>
<dbReference type="InterPro" id="IPR027417">
    <property type="entry name" value="P-loop_NTPase"/>
</dbReference>
<evidence type="ECO:0000256" key="10">
    <source>
        <dbReference type="ARBA" id="ARBA00023015"/>
    </source>
</evidence>
<keyword evidence="9 15" id="KW-0067">ATP-binding</keyword>
<evidence type="ECO:0000313" key="19">
    <source>
        <dbReference type="Proteomes" id="UP000033115"/>
    </source>
</evidence>
<evidence type="ECO:0000256" key="12">
    <source>
        <dbReference type="ARBA" id="ARBA00023163"/>
    </source>
</evidence>
<dbReference type="KEGG" id="csq:CSCA_2743"/>
<dbReference type="PANTHER" id="PTHR33516">
    <property type="entry name" value="LEXA REPRESSOR"/>
    <property type="match status" value="1"/>
</dbReference>
<keyword evidence="7 15" id="KW-0347">Helicase</keyword>
<dbReference type="SUPFAM" id="SSF51306">
    <property type="entry name" value="LexA/Signal peptidase"/>
    <property type="match status" value="1"/>
</dbReference>
<feature type="binding site" evidence="15">
    <location>
        <begin position="23"/>
        <end position="30"/>
    </location>
    <ligand>
        <name>ATP</name>
        <dbReference type="ChEBI" id="CHEBI:30616"/>
    </ligand>
</feature>
<keyword evidence="14" id="KW-0742">SOS response</keyword>
<evidence type="ECO:0000256" key="4">
    <source>
        <dbReference type="ARBA" id="ARBA00022741"/>
    </source>
</evidence>
<dbReference type="Gene3D" id="3.40.50.300">
    <property type="entry name" value="P-loop containing nucleotide triphosphate hydrolases"/>
    <property type="match status" value="2"/>
</dbReference>
<keyword evidence="8 16" id="KW-0068">Autocatalytic cleavage</keyword>
<reference evidence="18 19" key="1">
    <citation type="journal article" date="2015" name="J. Biotechnol.">
        <title>Complete genome sequence of a malodorant-producing acetogen, Clostridium scatologenes ATCC 25775(T).</title>
        <authorList>
            <person name="Zhu Z."/>
            <person name="Guo T."/>
            <person name="Zheng H."/>
            <person name="Song T."/>
            <person name="Ouyang P."/>
            <person name="Xie J."/>
        </authorList>
    </citation>
    <scope>NUCLEOTIDE SEQUENCE [LARGE SCALE GENOMIC DNA]</scope>
    <source>
        <strain evidence="18 19">ATCC 25775</strain>
    </source>
</reference>
<keyword evidence="12" id="KW-0804">Transcription</keyword>
<evidence type="ECO:0000256" key="16">
    <source>
        <dbReference type="RuleBase" id="RU003991"/>
    </source>
</evidence>
<dbReference type="CDD" id="cd06529">
    <property type="entry name" value="S24_LexA-like"/>
    <property type="match status" value="1"/>
</dbReference>
<keyword evidence="3" id="KW-0235">DNA replication</keyword>
<evidence type="ECO:0000256" key="11">
    <source>
        <dbReference type="ARBA" id="ARBA00023125"/>
    </source>
</evidence>
<evidence type="ECO:0000256" key="3">
    <source>
        <dbReference type="ARBA" id="ARBA00022705"/>
    </source>
</evidence>
<name>A0A0E3K0D3_CLOSL</name>